<evidence type="ECO:0000313" key="1">
    <source>
        <dbReference type="EMBL" id="CAK6604004.1"/>
    </source>
</evidence>
<dbReference type="Proteomes" id="UP001497409">
    <property type="component" value="Chromosome"/>
</dbReference>
<evidence type="ECO:0000313" key="2">
    <source>
        <dbReference type="Proteomes" id="UP001497409"/>
    </source>
</evidence>
<accession>A0AAV1MJ82</accession>
<protein>
    <submittedName>
        <fullName evidence="1">Uncharacterized protein</fullName>
    </submittedName>
</protein>
<organism evidence="1 2">
    <name type="scientific">Klebsiella phage vB_Kpn_K42PH8</name>
    <dbReference type="NCBI Taxonomy" id="3071665"/>
    <lineage>
        <taxon>Viruses</taxon>
        <taxon>Duplodnaviria</taxon>
        <taxon>Heunggongvirae</taxon>
        <taxon>Uroviricota</taxon>
        <taxon>Caudoviricetes</taxon>
        <taxon>Autographivirales</taxon>
        <taxon>Autotranscriptaviridae</taxon>
        <taxon>Studiervirinae</taxon>
        <taxon>Przondovirus</taxon>
        <taxon>Przondovirus K42PH8</taxon>
    </lineage>
</organism>
<proteinExistence type="predicted"/>
<dbReference type="EMBL" id="OY979396">
    <property type="protein sequence ID" value="CAK6604004.1"/>
    <property type="molecule type" value="Genomic_DNA"/>
</dbReference>
<gene>
    <name evidence="1" type="ORF">K42PH8_LOCUS11</name>
</gene>
<name>A0AAV1MJ82_9CAUD</name>
<keyword evidence="2" id="KW-1185">Reference proteome</keyword>
<sequence>MQYEMGERLERKVQEVSSHLNNESAKVILLADRPSLLVDRCAG</sequence>
<reference evidence="1 2" key="1">
    <citation type="submission" date="2023-10" db="EMBL/GenBank/DDBJ databases">
        <authorList>
            <person name="Robby Concha-Eloko"/>
            <person name="Pilar Barberan- Martinez"/>
            <person name="Rafael Sanjuan"/>
            <person name="Pilar Domingo-Calap"/>
        </authorList>
    </citation>
    <scope>NUCLEOTIDE SEQUENCE [LARGE SCALE GENOMIC DNA]</scope>
</reference>